<dbReference type="Proteomes" id="UP000464178">
    <property type="component" value="Chromosome"/>
</dbReference>
<dbReference type="EMBL" id="LR593886">
    <property type="protein sequence ID" value="VTR94248.1"/>
    <property type="molecule type" value="Genomic_DNA"/>
</dbReference>
<feature type="transmembrane region" description="Helical" evidence="1">
    <location>
        <begin position="47"/>
        <end position="66"/>
    </location>
</feature>
<keyword evidence="1" id="KW-0472">Membrane</keyword>
<dbReference type="KEGG" id="gms:SOIL9_34660"/>
<evidence type="ECO:0000256" key="1">
    <source>
        <dbReference type="SAM" id="Phobius"/>
    </source>
</evidence>
<keyword evidence="1" id="KW-0812">Transmembrane</keyword>
<gene>
    <name evidence="2" type="ORF">SOIL9_34660</name>
</gene>
<keyword evidence="3" id="KW-1185">Reference proteome</keyword>
<keyword evidence="1" id="KW-1133">Transmembrane helix</keyword>
<name>A0A6P2CYN9_9BACT</name>
<evidence type="ECO:0000313" key="3">
    <source>
        <dbReference type="Proteomes" id="UP000464178"/>
    </source>
</evidence>
<feature type="transmembrane region" description="Helical" evidence="1">
    <location>
        <begin position="12"/>
        <end position="35"/>
    </location>
</feature>
<dbReference type="AlphaFoldDB" id="A0A6P2CYN9"/>
<accession>A0A6P2CYN9</accession>
<protein>
    <submittedName>
        <fullName evidence="2">Uncharacterized protein</fullName>
    </submittedName>
</protein>
<evidence type="ECO:0000313" key="2">
    <source>
        <dbReference type="EMBL" id="VTR94248.1"/>
    </source>
</evidence>
<organism evidence="2 3">
    <name type="scientific">Gemmata massiliana</name>
    <dbReference type="NCBI Taxonomy" id="1210884"/>
    <lineage>
        <taxon>Bacteria</taxon>
        <taxon>Pseudomonadati</taxon>
        <taxon>Planctomycetota</taxon>
        <taxon>Planctomycetia</taxon>
        <taxon>Gemmatales</taxon>
        <taxon>Gemmataceae</taxon>
        <taxon>Gemmata</taxon>
    </lineage>
</organism>
<reference evidence="2 3" key="1">
    <citation type="submission" date="2019-05" db="EMBL/GenBank/DDBJ databases">
        <authorList>
            <consortium name="Science for Life Laboratories"/>
        </authorList>
    </citation>
    <scope>NUCLEOTIDE SEQUENCE [LARGE SCALE GENOMIC DNA]</scope>
    <source>
        <strain evidence="2">Soil9</strain>
    </source>
</reference>
<sequence length="71" mass="7247">MEGNRDSSQSGCFINLVGGLSFLGLFATGITGLFGGAVRSDDARLAGAAYLLVGGLAFGAILVVVIRRSRN</sequence>
<proteinExistence type="predicted"/>